<dbReference type="Proteomes" id="UP000663870">
    <property type="component" value="Unassembled WGS sequence"/>
</dbReference>
<evidence type="ECO:0000313" key="4">
    <source>
        <dbReference type="Proteomes" id="UP000663854"/>
    </source>
</evidence>
<comment type="caution">
    <text evidence="2">The sequence shown here is derived from an EMBL/GenBank/DDBJ whole genome shotgun (WGS) entry which is preliminary data.</text>
</comment>
<name>A0A815CYW5_9BILA</name>
<evidence type="ECO:0000256" key="1">
    <source>
        <dbReference type="SAM" id="MobiDB-lite"/>
    </source>
</evidence>
<protein>
    <submittedName>
        <fullName evidence="2">Uncharacterized protein</fullName>
    </submittedName>
</protein>
<feature type="region of interest" description="Disordered" evidence="1">
    <location>
        <begin position="1"/>
        <end position="25"/>
    </location>
</feature>
<dbReference type="EMBL" id="CAJNOH010002376">
    <property type="protein sequence ID" value="CAF1290021.1"/>
    <property type="molecule type" value="Genomic_DNA"/>
</dbReference>
<evidence type="ECO:0000313" key="3">
    <source>
        <dbReference type="EMBL" id="CAF1566559.1"/>
    </source>
</evidence>
<organism evidence="2 4">
    <name type="scientific">Rotaria sordida</name>
    <dbReference type="NCBI Taxonomy" id="392033"/>
    <lineage>
        <taxon>Eukaryota</taxon>
        <taxon>Metazoa</taxon>
        <taxon>Spiralia</taxon>
        <taxon>Gnathifera</taxon>
        <taxon>Rotifera</taxon>
        <taxon>Eurotatoria</taxon>
        <taxon>Bdelloidea</taxon>
        <taxon>Philodinida</taxon>
        <taxon>Philodinidae</taxon>
        <taxon>Rotaria</taxon>
    </lineage>
</organism>
<proteinExistence type="predicted"/>
<gene>
    <name evidence="3" type="ORF">JXQ802_LOCUS44812</name>
    <name evidence="2" type="ORF">PYM288_LOCUS29341</name>
</gene>
<evidence type="ECO:0000313" key="5">
    <source>
        <dbReference type="Proteomes" id="UP000663870"/>
    </source>
</evidence>
<dbReference type="Proteomes" id="UP000663854">
    <property type="component" value="Unassembled WGS sequence"/>
</dbReference>
<reference evidence="2" key="1">
    <citation type="submission" date="2021-02" db="EMBL/GenBank/DDBJ databases">
        <authorList>
            <person name="Nowell W R."/>
        </authorList>
    </citation>
    <scope>NUCLEOTIDE SEQUENCE</scope>
</reference>
<keyword evidence="5" id="KW-1185">Reference proteome</keyword>
<accession>A0A815CYW5</accession>
<dbReference type="AlphaFoldDB" id="A0A815CYW5"/>
<sequence>MESRHQRSSYTTDKKSRALSDQISGSEEGHIVSRIVVMDLISDNRETSALYIDREHFSSWEGVIYQ</sequence>
<evidence type="ECO:0000313" key="2">
    <source>
        <dbReference type="EMBL" id="CAF1290021.1"/>
    </source>
</evidence>
<dbReference type="EMBL" id="CAJNOL010003542">
    <property type="protein sequence ID" value="CAF1566559.1"/>
    <property type="molecule type" value="Genomic_DNA"/>
</dbReference>